<comment type="caution">
    <text evidence="3">The sequence shown here is derived from an EMBL/GenBank/DDBJ whole genome shotgun (WGS) entry which is preliminary data.</text>
</comment>
<dbReference type="EMBL" id="RWGY01000051">
    <property type="protein sequence ID" value="TVU04998.1"/>
    <property type="molecule type" value="Genomic_DNA"/>
</dbReference>
<dbReference type="Proteomes" id="UP000324897">
    <property type="component" value="Unassembled WGS sequence"/>
</dbReference>
<keyword evidence="4" id="KW-1185">Reference proteome</keyword>
<feature type="non-terminal residue" evidence="3">
    <location>
        <position position="1"/>
    </location>
</feature>
<dbReference type="InterPro" id="IPR000210">
    <property type="entry name" value="BTB/POZ_dom"/>
</dbReference>
<organism evidence="3 4">
    <name type="scientific">Eragrostis curvula</name>
    <name type="common">weeping love grass</name>
    <dbReference type="NCBI Taxonomy" id="38414"/>
    <lineage>
        <taxon>Eukaryota</taxon>
        <taxon>Viridiplantae</taxon>
        <taxon>Streptophyta</taxon>
        <taxon>Embryophyta</taxon>
        <taxon>Tracheophyta</taxon>
        <taxon>Spermatophyta</taxon>
        <taxon>Magnoliopsida</taxon>
        <taxon>Liliopsida</taxon>
        <taxon>Poales</taxon>
        <taxon>Poaceae</taxon>
        <taxon>PACMAD clade</taxon>
        <taxon>Chloridoideae</taxon>
        <taxon>Eragrostideae</taxon>
        <taxon>Eragrostidinae</taxon>
        <taxon>Eragrostis</taxon>
    </lineage>
</organism>
<evidence type="ECO:0000313" key="4">
    <source>
        <dbReference type="Proteomes" id="UP000324897"/>
    </source>
</evidence>
<dbReference type="SUPFAM" id="SSF54695">
    <property type="entry name" value="POZ domain"/>
    <property type="match status" value="1"/>
</dbReference>
<accession>A0A5J9T2A0</accession>
<evidence type="ECO:0000256" key="1">
    <source>
        <dbReference type="ARBA" id="ARBA00004906"/>
    </source>
</evidence>
<dbReference type="PROSITE" id="PS50097">
    <property type="entry name" value="BTB"/>
    <property type="match status" value="1"/>
</dbReference>
<gene>
    <name evidence="3" type="ORF">EJB05_48145</name>
</gene>
<dbReference type="GO" id="GO:0016567">
    <property type="term" value="P:protein ubiquitination"/>
    <property type="evidence" value="ECO:0007669"/>
    <property type="project" value="InterPro"/>
</dbReference>
<dbReference type="PANTHER" id="PTHR26379:SF504">
    <property type="entry name" value="OS08G0523800 PROTEIN"/>
    <property type="match status" value="1"/>
</dbReference>
<reference evidence="3 4" key="1">
    <citation type="journal article" date="2019" name="Sci. Rep.">
        <title>A high-quality genome of Eragrostis curvula grass provides insights into Poaceae evolution and supports new strategies to enhance forage quality.</title>
        <authorList>
            <person name="Carballo J."/>
            <person name="Santos B.A.C.M."/>
            <person name="Zappacosta D."/>
            <person name="Garbus I."/>
            <person name="Selva J.P."/>
            <person name="Gallo C.A."/>
            <person name="Diaz A."/>
            <person name="Albertini E."/>
            <person name="Caccamo M."/>
            <person name="Echenique V."/>
        </authorList>
    </citation>
    <scope>NUCLEOTIDE SEQUENCE [LARGE SCALE GENOMIC DNA]</scope>
    <source>
        <strain evidence="4">cv. Victoria</strain>
        <tissue evidence="3">Leaf</tissue>
    </source>
</reference>
<evidence type="ECO:0000259" key="2">
    <source>
        <dbReference type="PROSITE" id="PS50097"/>
    </source>
</evidence>
<comment type="pathway">
    <text evidence="1">Protein modification; protein ubiquitination.</text>
</comment>
<dbReference type="Gramene" id="TVU04998">
    <property type="protein sequence ID" value="TVU04998"/>
    <property type="gene ID" value="EJB05_48145"/>
</dbReference>
<dbReference type="InterPro" id="IPR011333">
    <property type="entry name" value="SKP1/BTB/POZ_sf"/>
</dbReference>
<dbReference type="AlphaFoldDB" id="A0A5J9T2A0"/>
<name>A0A5J9T2A0_9POAL</name>
<feature type="domain" description="BTB" evidence="2">
    <location>
        <begin position="83"/>
        <end position="139"/>
    </location>
</feature>
<dbReference type="Gene3D" id="3.30.710.10">
    <property type="entry name" value="Potassium Channel Kv1.1, Chain A"/>
    <property type="match status" value="1"/>
</dbReference>
<proteinExistence type="predicted"/>
<dbReference type="PANTHER" id="PTHR26379">
    <property type="entry name" value="BTB/POZ AND MATH DOMAIN-CONTAINING PROTEIN 1"/>
    <property type="match status" value="1"/>
</dbReference>
<dbReference type="OrthoDB" id="693342at2759"/>
<dbReference type="Pfam" id="PF00651">
    <property type="entry name" value="BTB"/>
    <property type="match status" value="1"/>
</dbReference>
<evidence type="ECO:0000313" key="3">
    <source>
        <dbReference type="EMBL" id="TVU04998.1"/>
    </source>
</evidence>
<dbReference type="SMART" id="SM00225">
    <property type="entry name" value="BTB"/>
    <property type="match status" value="1"/>
</dbReference>
<dbReference type="InterPro" id="IPR045005">
    <property type="entry name" value="BPM1-6"/>
</dbReference>
<protein>
    <recommendedName>
        <fullName evidence="2">BTB domain-containing protein</fullName>
    </recommendedName>
</protein>
<sequence length="185" mass="20613">MNKNGNPSVTFRERSATRVFERGHETVDWVWKMPQTDLVENYIIDGQITIICSVMVLRDSSIPVPPSDIGKHLGHLLDSTDGTDVSFNVGGETFHAHRAVLAARSPVFRAELLGSMAEATMPSITLHDITPATFKAMLRERVASKALDIQFITLKDPVADGLLKPLRTRKFNDFRFSLNLSSSKF</sequence>